<accession>A0A8A1LB34</accession>
<gene>
    <name evidence="1" type="ORF">I7I53_05996</name>
</gene>
<name>A0A8A1LB34_AJEC8</name>
<evidence type="ECO:0000313" key="2">
    <source>
        <dbReference type="Proteomes" id="UP000663419"/>
    </source>
</evidence>
<organism evidence="1 2">
    <name type="scientific">Ajellomyces capsulatus (strain H88)</name>
    <name type="common">Darling's disease fungus</name>
    <name type="synonym">Histoplasma capsulatum</name>
    <dbReference type="NCBI Taxonomy" id="544711"/>
    <lineage>
        <taxon>Eukaryota</taxon>
        <taxon>Fungi</taxon>
        <taxon>Dikarya</taxon>
        <taxon>Ascomycota</taxon>
        <taxon>Pezizomycotina</taxon>
        <taxon>Eurotiomycetes</taxon>
        <taxon>Eurotiomycetidae</taxon>
        <taxon>Onygenales</taxon>
        <taxon>Ajellomycetaceae</taxon>
        <taxon>Histoplasma</taxon>
    </lineage>
</organism>
<proteinExistence type="predicted"/>
<dbReference type="VEuPathDB" id="FungiDB:I7I53_05996"/>
<dbReference type="Proteomes" id="UP000663419">
    <property type="component" value="Chromosome 2"/>
</dbReference>
<dbReference type="AlphaFoldDB" id="A0A8A1LB34"/>
<evidence type="ECO:0000313" key="1">
    <source>
        <dbReference type="EMBL" id="QSS50840.1"/>
    </source>
</evidence>
<dbReference type="EMBL" id="CP069103">
    <property type="protein sequence ID" value="QSS50840.1"/>
    <property type="molecule type" value="Genomic_DNA"/>
</dbReference>
<protein>
    <submittedName>
        <fullName evidence="1">Uncharacterized protein</fullName>
    </submittedName>
</protein>
<sequence>MRIVRVSNRSRFWGRRRYHFSHIAHNYQSSILATEKNQPHEGKGFLPLHQPARSNIPGYAGYTQKPKLHKKMDGILRDAR</sequence>
<reference evidence="1" key="1">
    <citation type="submission" date="2021-01" db="EMBL/GenBank/DDBJ databases">
        <title>Chromosome-level genome assembly of a human fungal pathogen reveals clustering of transcriptionally co-regulated genes.</title>
        <authorList>
            <person name="Voorhies M."/>
            <person name="Cohen S."/>
            <person name="Shea T.P."/>
            <person name="Petrus S."/>
            <person name="Munoz J.F."/>
            <person name="Poplawski S."/>
            <person name="Goldman W.E."/>
            <person name="Michael T."/>
            <person name="Cuomo C.A."/>
            <person name="Sil A."/>
            <person name="Beyhan S."/>
        </authorList>
    </citation>
    <scope>NUCLEOTIDE SEQUENCE</scope>
    <source>
        <strain evidence="1">H88</strain>
    </source>
</reference>